<dbReference type="Pfam" id="PF00270">
    <property type="entry name" value="DEAD"/>
    <property type="match status" value="1"/>
</dbReference>
<dbReference type="PIRSF" id="PIRSF005496">
    <property type="entry name" value="ATP_hel_hrpB"/>
    <property type="match status" value="1"/>
</dbReference>
<dbReference type="STRING" id="1123010.SAMN02745724_02453"/>
<feature type="domain" description="Helicase ATP-binding" evidence="5">
    <location>
        <begin position="12"/>
        <end position="174"/>
    </location>
</feature>
<evidence type="ECO:0000256" key="1">
    <source>
        <dbReference type="ARBA" id="ARBA00022741"/>
    </source>
</evidence>
<evidence type="ECO:0000313" key="8">
    <source>
        <dbReference type="Proteomes" id="UP000198862"/>
    </source>
</evidence>
<dbReference type="CDD" id="cd17990">
    <property type="entry name" value="DEXHc_HrpB"/>
    <property type="match status" value="1"/>
</dbReference>
<dbReference type="InterPro" id="IPR049614">
    <property type="entry name" value="HrpB_DEXH"/>
</dbReference>
<keyword evidence="8" id="KW-1185">Reference proteome</keyword>
<dbReference type="Gene3D" id="1.20.120.1080">
    <property type="match status" value="1"/>
</dbReference>
<dbReference type="InterPro" id="IPR027417">
    <property type="entry name" value="P-loop_NTPase"/>
</dbReference>
<dbReference type="RefSeq" id="WP_091984119.1">
    <property type="nucleotide sequence ID" value="NZ_FOLO01000017.1"/>
</dbReference>
<dbReference type="AlphaFoldDB" id="A0A1I1LQ92"/>
<dbReference type="NCBIfam" id="TIGR01970">
    <property type="entry name" value="DEAH_box_HrpB"/>
    <property type="match status" value="1"/>
</dbReference>
<keyword evidence="2" id="KW-0378">Hydrolase</keyword>
<protein>
    <submittedName>
        <fullName evidence="7">ATP-dependent helicase HrpB</fullName>
    </submittedName>
</protein>
<dbReference type="PANTHER" id="PTHR43519:SF1">
    <property type="entry name" value="ATP-DEPENDENT RNA HELICASE HRPB"/>
    <property type="match status" value="1"/>
</dbReference>
<dbReference type="CDD" id="cd18791">
    <property type="entry name" value="SF2_C_RHA"/>
    <property type="match status" value="1"/>
</dbReference>
<dbReference type="SUPFAM" id="SSF52540">
    <property type="entry name" value="P-loop containing nucleoside triphosphate hydrolases"/>
    <property type="match status" value="1"/>
</dbReference>
<dbReference type="PANTHER" id="PTHR43519">
    <property type="entry name" value="ATP-DEPENDENT RNA HELICASE HRPB"/>
    <property type="match status" value="1"/>
</dbReference>
<evidence type="ECO:0000256" key="2">
    <source>
        <dbReference type="ARBA" id="ARBA00022801"/>
    </source>
</evidence>
<dbReference type="SMART" id="SM00490">
    <property type="entry name" value="HELICc"/>
    <property type="match status" value="1"/>
</dbReference>
<dbReference type="Pfam" id="PF08482">
    <property type="entry name" value="HrpB_C"/>
    <property type="match status" value="1"/>
</dbReference>
<evidence type="ECO:0000256" key="4">
    <source>
        <dbReference type="ARBA" id="ARBA00022840"/>
    </source>
</evidence>
<dbReference type="InterPro" id="IPR013689">
    <property type="entry name" value="RNA_helicase_ATP-dep_HrpB_C"/>
</dbReference>
<dbReference type="InterPro" id="IPR001650">
    <property type="entry name" value="Helicase_C-like"/>
</dbReference>
<dbReference type="InterPro" id="IPR007502">
    <property type="entry name" value="Helicase-assoc_dom"/>
</dbReference>
<dbReference type="EMBL" id="FOLO01000017">
    <property type="protein sequence ID" value="SFC75126.1"/>
    <property type="molecule type" value="Genomic_DNA"/>
</dbReference>
<dbReference type="InterPro" id="IPR010225">
    <property type="entry name" value="HrpB"/>
</dbReference>
<name>A0A1I1LQ92_9GAMM</name>
<evidence type="ECO:0000256" key="3">
    <source>
        <dbReference type="ARBA" id="ARBA00022806"/>
    </source>
</evidence>
<sequence length="812" mass="91406">MLPVEEIYPSLVETLSNNSMALLQAPPGAGKSTWLPLQLIRDNHFKHIIMLEPRRLAARNIASYLAQCQNENVGQSIGLRIRQEKQVSPQTKLEIVTEGMLTRMLQNDPELTGIDLIIFDEFHERSIAADMALAFALETQSALREDLKILIMSATLDATHITEKLLSFDHICPVLTSEGRSFPINEVYIPLKDETRWLAQIPRIIKQALAEQTGSLLVFLPGQKEINFVARNLTDLDETVSVFSLFGEQNKHIQQQAIKPAEIGKRKVVLTTNVAETSLTISGIRIVIDSGKKRAAKFNLKTGVTELITSNISQSSAVQRAGRAGRIEAGIVYRLGSRQTFERRNTHDIPEVLSSDISNFVLEAKQWGANINELCLLDMPSSGQVVQAEKLLLMLEATDIKCKLTNTGQKILNFGTDIRLAHMLIKAEVLESSHPGISLLAVYLISLIESRVKTSDELSVALNSQMTNPHPVFKKQLTYWLSRLKLKPVHELALSHLNILLALAYPDRVAKKRGQGYLLANGAGADLSDNYWHDDEFIAIAQMGGAKGSRIFSATPCDMISLELALPHLFNEKEVCEFDEKAGRFIHENRIMLGAITVEAKQNHAGIDQRLRTSAWLDLIEKRGLDLFVENKEAEQLFIRMFLAAKFYPDQYCEINKDCLLASLDIWLAPYLTDIKKLEQLKKFNYYEALKNIFDWQMQSALDILLPFRIKVPSGSNVRINYQLDGPAKLAVRMQEVFGLANTPMLAQGKLPLLMELLSPAKRPLQLTQDLSTFWQGSYKEIQKEMKGRYPKHFWPDDPSTAQATNRVKSKM</sequence>
<dbReference type="Gene3D" id="3.40.50.300">
    <property type="entry name" value="P-loop containing nucleotide triphosphate hydrolases"/>
    <property type="match status" value="2"/>
</dbReference>
<evidence type="ECO:0000259" key="6">
    <source>
        <dbReference type="PROSITE" id="PS51194"/>
    </source>
</evidence>
<dbReference type="GO" id="GO:0004386">
    <property type="term" value="F:helicase activity"/>
    <property type="evidence" value="ECO:0007669"/>
    <property type="project" value="UniProtKB-KW"/>
</dbReference>
<dbReference type="SMART" id="SM00487">
    <property type="entry name" value="DEXDc"/>
    <property type="match status" value="1"/>
</dbReference>
<keyword evidence="1" id="KW-0547">Nucleotide-binding</keyword>
<evidence type="ECO:0000259" key="5">
    <source>
        <dbReference type="PROSITE" id="PS51192"/>
    </source>
</evidence>
<proteinExistence type="predicted"/>
<dbReference type="SMART" id="SM00847">
    <property type="entry name" value="HA2"/>
    <property type="match status" value="1"/>
</dbReference>
<gene>
    <name evidence="7" type="ORF">SAMN02745724_02453</name>
</gene>
<evidence type="ECO:0000313" key="7">
    <source>
        <dbReference type="EMBL" id="SFC75126.1"/>
    </source>
</evidence>
<reference evidence="7 8" key="1">
    <citation type="submission" date="2016-10" db="EMBL/GenBank/DDBJ databases">
        <authorList>
            <person name="de Groot N.N."/>
        </authorList>
    </citation>
    <scope>NUCLEOTIDE SEQUENCE [LARGE SCALE GENOMIC DNA]</scope>
    <source>
        <strain evidence="7 8">DSM 6059</strain>
    </source>
</reference>
<dbReference type="Pfam" id="PF00271">
    <property type="entry name" value="Helicase_C"/>
    <property type="match status" value="1"/>
</dbReference>
<dbReference type="OrthoDB" id="9805617at2"/>
<dbReference type="GO" id="GO:0016787">
    <property type="term" value="F:hydrolase activity"/>
    <property type="evidence" value="ECO:0007669"/>
    <property type="project" value="UniProtKB-KW"/>
</dbReference>
<dbReference type="InterPro" id="IPR014001">
    <property type="entry name" value="Helicase_ATP-bd"/>
</dbReference>
<feature type="domain" description="Helicase C-terminal" evidence="6">
    <location>
        <begin position="183"/>
        <end position="368"/>
    </location>
</feature>
<keyword evidence="4" id="KW-0067">ATP-binding</keyword>
<organism evidence="7 8">
    <name type="scientific">Pseudoalteromonas denitrificans DSM 6059</name>
    <dbReference type="NCBI Taxonomy" id="1123010"/>
    <lineage>
        <taxon>Bacteria</taxon>
        <taxon>Pseudomonadati</taxon>
        <taxon>Pseudomonadota</taxon>
        <taxon>Gammaproteobacteria</taxon>
        <taxon>Alteromonadales</taxon>
        <taxon>Pseudoalteromonadaceae</taxon>
        <taxon>Pseudoalteromonas</taxon>
    </lineage>
</organism>
<dbReference type="InterPro" id="IPR011545">
    <property type="entry name" value="DEAD/DEAH_box_helicase_dom"/>
</dbReference>
<keyword evidence="3 7" id="KW-0347">Helicase</keyword>
<dbReference type="FunFam" id="3.40.50.300:FF:002125">
    <property type="entry name" value="ATP-dependent helicase HrpB"/>
    <property type="match status" value="1"/>
</dbReference>
<dbReference type="GO" id="GO:0005524">
    <property type="term" value="F:ATP binding"/>
    <property type="evidence" value="ECO:0007669"/>
    <property type="project" value="UniProtKB-KW"/>
</dbReference>
<dbReference type="PROSITE" id="PS51192">
    <property type="entry name" value="HELICASE_ATP_BIND_1"/>
    <property type="match status" value="1"/>
</dbReference>
<dbReference type="PROSITE" id="PS51194">
    <property type="entry name" value="HELICASE_CTER"/>
    <property type="match status" value="1"/>
</dbReference>
<accession>A0A1I1LQ92</accession>
<dbReference type="GO" id="GO:0003676">
    <property type="term" value="F:nucleic acid binding"/>
    <property type="evidence" value="ECO:0007669"/>
    <property type="project" value="InterPro"/>
</dbReference>
<dbReference type="Proteomes" id="UP000198862">
    <property type="component" value="Unassembled WGS sequence"/>
</dbReference>